<evidence type="ECO:0000256" key="4">
    <source>
        <dbReference type="ARBA" id="ARBA00022759"/>
    </source>
</evidence>
<dbReference type="Gene3D" id="3.40.390.30">
    <property type="entry name" value="Metalloproteases ('zincins'), catalytic domain"/>
    <property type="match status" value="1"/>
</dbReference>
<dbReference type="GO" id="GO:0004521">
    <property type="term" value="F:RNA endonuclease activity"/>
    <property type="evidence" value="ECO:0007669"/>
    <property type="project" value="UniProtKB-UniRule"/>
</dbReference>
<evidence type="ECO:0000313" key="8">
    <source>
        <dbReference type="EMBL" id="RLJ70909.1"/>
    </source>
</evidence>
<dbReference type="NCBIfam" id="TIGR00043">
    <property type="entry name" value="rRNA maturation RNase YbeY"/>
    <property type="match status" value="1"/>
</dbReference>
<dbReference type="GO" id="GO:0004222">
    <property type="term" value="F:metalloendopeptidase activity"/>
    <property type="evidence" value="ECO:0007669"/>
    <property type="project" value="InterPro"/>
</dbReference>
<dbReference type="InterPro" id="IPR023091">
    <property type="entry name" value="MetalPrtase_cat_dom_sf_prd"/>
</dbReference>
<dbReference type="GO" id="GO:0006364">
    <property type="term" value="P:rRNA processing"/>
    <property type="evidence" value="ECO:0007669"/>
    <property type="project" value="UniProtKB-UniRule"/>
</dbReference>
<name>A0A497XS34_9AQUI</name>
<gene>
    <name evidence="7" type="primary">ybeY</name>
    <name evidence="8" type="ORF">BCF55_1197</name>
</gene>
<keyword evidence="2 7" id="KW-0540">Nuclease</keyword>
<comment type="subcellular location">
    <subcellularLocation>
        <location evidence="7">Cytoplasm</location>
    </subcellularLocation>
</comment>
<dbReference type="PANTHER" id="PTHR46986">
    <property type="entry name" value="ENDORIBONUCLEASE YBEY, CHLOROPLASTIC"/>
    <property type="match status" value="1"/>
</dbReference>
<evidence type="ECO:0000256" key="7">
    <source>
        <dbReference type="HAMAP-Rule" id="MF_00009"/>
    </source>
</evidence>
<keyword evidence="7" id="KW-0963">Cytoplasm</keyword>
<dbReference type="Proteomes" id="UP000267841">
    <property type="component" value="Unassembled WGS sequence"/>
</dbReference>
<feature type="binding site" evidence="7">
    <location>
        <position position="101"/>
    </location>
    <ligand>
        <name>Zn(2+)</name>
        <dbReference type="ChEBI" id="CHEBI:29105"/>
        <note>catalytic</note>
    </ligand>
</feature>
<organism evidence="8 9">
    <name type="scientific">Hydrogenivirga caldilitoris</name>
    <dbReference type="NCBI Taxonomy" id="246264"/>
    <lineage>
        <taxon>Bacteria</taxon>
        <taxon>Pseudomonadati</taxon>
        <taxon>Aquificota</taxon>
        <taxon>Aquificia</taxon>
        <taxon>Aquificales</taxon>
        <taxon>Aquificaceae</taxon>
        <taxon>Hydrogenivirga</taxon>
    </lineage>
</organism>
<dbReference type="InterPro" id="IPR002036">
    <property type="entry name" value="YbeY"/>
</dbReference>
<evidence type="ECO:0000256" key="2">
    <source>
        <dbReference type="ARBA" id="ARBA00022722"/>
    </source>
</evidence>
<keyword evidence="9" id="KW-1185">Reference proteome</keyword>
<comment type="cofactor">
    <cofactor evidence="7">
        <name>Zn(2+)</name>
        <dbReference type="ChEBI" id="CHEBI:29105"/>
    </cofactor>
    <text evidence="7">Binds 1 zinc ion.</text>
</comment>
<keyword evidence="7" id="KW-0690">Ribosome biogenesis</keyword>
<dbReference type="GO" id="GO:0005737">
    <property type="term" value="C:cytoplasm"/>
    <property type="evidence" value="ECO:0007669"/>
    <property type="project" value="UniProtKB-SubCell"/>
</dbReference>
<keyword evidence="4 7" id="KW-0255">Endonuclease</keyword>
<dbReference type="EMBL" id="RCCJ01000001">
    <property type="protein sequence ID" value="RLJ70909.1"/>
    <property type="molecule type" value="Genomic_DNA"/>
</dbReference>
<feature type="binding site" evidence="7">
    <location>
        <position position="111"/>
    </location>
    <ligand>
        <name>Zn(2+)</name>
        <dbReference type="ChEBI" id="CHEBI:29105"/>
        <note>catalytic</note>
    </ligand>
</feature>
<comment type="caution">
    <text evidence="8">The sequence shown here is derived from an EMBL/GenBank/DDBJ whole genome shotgun (WGS) entry which is preliminary data.</text>
</comment>
<reference evidence="8 9" key="1">
    <citation type="submission" date="2018-10" db="EMBL/GenBank/DDBJ databases">
        <title>Genomic Encyclopedia of Archaeal and Bacterial Type Strains, Phase II (KMG-II): from individual species to whole genera.</title>
        <authorList>
            <person name="Goeker M."/>
        </authorList>
    </citation>
    <scope>NUCLEOTIDE SEQUENCE [LARGE SCALE GENOMIC DNA]</scope>
    <source>
        <strain evidence="8 9">DSM 16510</strain>
    </source>
</reference>
<sequence length="135" mass="15503">MKRRKLRKRWLKERAELILDILGVKDSELSILITTDEEIRELNKAYRGKDEPTDVLSFPIGEKVGDRLILGDVVISLDTANRQALEWGCGLDEEVERLLAHGIIHLLGYDHELGGEEERKFKALEEKVNAELRRG</sequence>
<keyword evidence="6 7" id="KW-0862">Zinc</keyword>
<proteinExistence type="inferred from homology"/>
<dbReference type="AlphaFoldDB" id="A0A497XS34"/>
<keyword evidence="3 7" id="KW-0479">Metal-binding</keyword>
<feature type="binding site" evidence="7">
    <location>
        <position position="105"/>
    </location>
    <ligand>
        <name>Zn(2+)</name>
        <dbReference type="ChEBI" id="CHEBI:29105"/>
        <note>catalytic</note>
    </ligand>
</feature>
<evidence type="ECO:0000256" key="3">
    <source>
        <dbReference type="ARBA" id="ARBA00022723"/>
    </source>
</evidence>
<comment type="similarity">
    <text evidence="1 7">Belongs to the endoribonuclease YbeY family.</text>
</comment>
<dbReference type="PANTHER" id="PTHR46986:SF1">
    <property type="entry name" value="ENDORIBONUCLEASE YBEY, CHLOROPLASTIC"/>
    <property type="match status" value="1"/>
</dbReference>
<dbReference type="Pfam" id="PF02130">
    <property type="entry name" value="YbeY"/>
    <property type="match status" value="1"/>
</dbReference>
<keyword evidence="7" id="KW-0698">rRNA processing</keyword>
<accession>A0A497XS34</accession>
<dbReference type="SUPFAM" id="SSF55486">
    <property type="entry name" value="Metalloproteases ('zincins'), catalytic domain"/>
    <property type="match status" value="1"/>
</dbReference>
<dbReference type="GO" id="GO:0008270">
    <property type="term" value="F:zinc ion binding"/>
    <property type="evidence" value="ECO:0007669"/>
    <property type="project" value="UniProtKB-UniRule"/>
</dbReference>
<evidence type="ECO:0000256" key="6">
    <source>
        <dbReference type="ARBA" id="ARBA00022833"/>
    </source>
</evidence>
<evidence type="ECO:0000256" key="1">
    <source>
        <dbReference type="ARBA" id="ARBA00010875"/>
    </source>
</evidence>
<evidence type="ECO:0000256" key="5">
    <source>
        <dbReference type="ARBA" id="ARBA00022801"/>
    </source>
</evidence>
<evidence type="ECO:0000313" key="9">
    <source>
        <dbReference type="Proteomes" id="UP000267841"/>
    </source>
</evidence>
<keyword evidence="5 7" id="KW-0378">Hydrolase</keyword>
<comment type="function">
    <text evidence="7">Single strand-specific metallo-endoribonuclease involved in late-stage 70S ribosome quality control and in maturation of the 3' terminus of the 16S rRNA.</text>
</comment>
<dbReference type="HAMAP" id="MF_00009">
    <property type="entry name" value="Endoribonucl_YbeY"/>
    <property type="match status" value="1"/>
</dbReference>
<protein>
    <recommendedName>
        <fullName evidence="7">Endoribonuclease YbeY</fullName>
        <ecNumber evidence="7">3.1.-.-</ecNumber>
    </recommendedName>
</protein>
<dbReference type="EC" id="3.1.-.-" evidence="7"/>